<dbReference type="GO" id="GO:0003700">
    <property type="term" value="F:DNA-binding transcription factor activity"/>
    <property type="evidence" value="ECO:0007669"/>
    <property type="project" value="InterPro"/>
</dbReference>
<dbReference type="Gene3D" id="3.40.190.290">
    <property type="match status" value="1"/>
</dbReference>
<keyword evidence="3" id="KW-0238">DNA-binding</keyword>
<keyword evidence="7" id="KW-1185">Reference proteome</keyword>
<dbReference type="SUPFAM" id="SSF53850">
    <property type="entry name" value="Periplasmic binding protein-like II"/>
    <property type="match status" value="1"/>
</dbReference>
<dbReference type="InterPro" id="IPR036390">
    <property type="entry name" value="WH_DNA-bd_sf"/>
</dbReference>
<evidence type="ECO:0000259" key="5">
    <source>
        <dbReference type="PROSITE" id="PS50931"/>
    </source>
</evidence>
<dbReference type="InterPro" id="IPR036388">
    <property type="entry name" value="WH-like_DNA-bd_sf"/>
</dbReference>
<keyword evidence="4" id="KW-0804">Transcription</keyword>
<evidence type="ECO:0000256" key="2">
    <source>
        <dbReference type="ARBA" id="ARBA00023015"/>
    </source>
</evidence>
<dbReference type="Pfam" id="PF03466">
    <property type="entry name" value="LysR_substrate"/>
    <property type="match status" value="1"/>
</dbReference>
<dbReference type="FunFam" id="1.10.10.10:FF:000001">
    <property type="entry name" value="LysR family transcriptional regulator"/>
    <property type="match status" value="1"/>
</dbReference>
<accession>A0A4R5MFB7</accession>
<comment type="similarity">
    <text evidence="1">Belongs to the LysR transcriptional regulatory family.</text>
</comment>
<dbReference type="OrthoDB" id="116299at2"/>
<evidence type="ECO:0000256" key="3">
    <source>
        <dbReference type="ARBA" id="ARBA00023125"/>
    </source>
</evidence>
<dbReference type="GO" id="GO:0006351">
    <property type="term" value="P:DNA-templated transcription"/>
    <property type="evidence" value="ECO:0007669"/>
    <property type="project" value="TreeGrafter"/>
</dbReference>
<dbReference type="InterPro" id="IPR058163">
    <property type="entry name" value="LysR-type_TF_proteobact-type"/>
</dbReference>
<dbReference type="CDD" id="cd08422">
    <property type="entry name" value="PBP2_CrgA_like"/>
    <property type="match status" value="1"/>
</dbReference>
<name>A0A4R5MFB7_9BURK</name>
<dbReference type="Gene3D" id="1.10.10.10">
    <property type="entry name" value="Winged helix-like DNA-binding domain superfamily/Winged helix DNA-binding domain"/>
    <property type="match status" value="1"/>
</dbReference>
<comment type="caution">
    <text evidence="6">The sequence shown here is derived from an EMBL/GenBank/DDBJ whole genome shotgun (WGS) entry which is preliminary data.</text>
</comment>
<dbReference type="PANTHER" id="PTHR30537">
    <property type="entry name" value="HTH-TYPE TRANSCRIPTIONAL REGULATOR"/>
    <property type="match status" value="1"/>
</dbReference>
<organism evidence="6 7">
    <name type="scientific">Paraburkholderia silviterrae</name>
    <dbReference type="NCBI Taxonomy" id="2528715"/>
    <lineage>
        <taxon>Bacteria</taxon>
        <taxon>Pseudomonadati</taxon>
        <taxon>Pseudomonadota</taxon>
        <taxon>Betaproteobacteria</taxon>
        <taxon>Burkholderiales</taxon>
        <taxon>Burkholderiaceae</taxon>
        <taxon>Paraburkholderia</taxon>
    </lineage>
</organism>
<dbReference type="AlphaFoldDB" id="A0A4R5MFB7"/>
<dbReference type="Proteomes" id="UP000295722">
    <property type="component" value="Unassembled WGS sequence"/>
</dbReference>
<dbReference type="PANTHER" id="PTHR30537:SF5">
    <property type="entry name" value="HTH-TYPE TRANSCRIPTIONAL ACTIVATOR TTDR-RELATED"/>
    <property type="match status" value="1"/>
</dbReference>
<dbReference type="InterPro" id="IPR005119">
    <property type="entry name" value="LysR_subst-bd"/>
</dbReference>
<dbReference type="RefSeq" id="WP_133193010.1">
    <property type="nucleotide sequence ID" value="NZ_JBHUCW010000015.1"/>
</dbReference>
<dbReference type="InterPro" id="IPR000847">
    <property type="entry name" value="LysR_HTH_N"/>
</dbReference>
<protein>
    <submittedName>
        <fullName evidence="6">LysR family transcriptional regulator</fullName>
    </submittedName>
</protein>
<evidence type="ECO:0000313" key="7">
    <source>
        <dbReference type="Proteomes" id="UP000295722"/>
    </source>
</evidence>
<proteinExistence type="inferred from homology"/>
<reference evidence="6 7" key="1">
    <citation type="submission" date="2019-03" db="EMBL/GenBank/DDBJ databases">
        <title>Paraburkholderia sp. 4M-K11, isolated from subtropical forest soil.</title>
        <authorList>
            <person name="Gao Z.-H."/>
            <person name="Qiu L.-H."/>
        </authorList>
    </citation>
    <scope>NUCLEOTIDE SEQUENCE [LARGE SCALE GENOMIC DNA]</scope>
    <source>
        <strain evidence="6 7">4M-K11</strain>
    </source>
</reference>
<keyword evidence="2" id="KW-0805">Transcription regulation</keyword>
<dbReference type="PROSITE" id="PS50931">
    <property type="entry name" value="HTH_LYSR"/>
    <property type="match status" value="1"/>
</dbReference>
<dbReference type="SUPFAM" id="SSF46785">
    <property type="entry name" value="Winged helix' DNA-binding domain"/>
    <property type="match status" value="1"/>
</dbReference>
<evidence type="ECO:0000256" key="4">
    <source>
        <dbReference type="ARBA" id="ARBA00023163"/>
    </source>
</evidence>
<dbReference type="EMBL" id="SMRP01000001">
    <property type="protein sequence ID" value="TDG25958.1"/>
    <property type="molecule type" value="Genomic_DNA"/>
</dbReference>
<evidence type="ECO:0000256" key="1">
    <source>
        <dbReference type="ARBA" id="ARBA00009437"/>
    </source>
</evidence>
<dbReference type="Pfam" id="PF00126">
    <property type="entry name" value="HTH_1"/>
    <property type="match status" value="1"/>
</dbReference>
<sequence length="312" mass="34064">MMDLNDVALFVHVVRAGSFAEAGRRLGIPPNTASRRIKELEQELGLRLMQRSTRRLSLTEAGEAFYARCADQIESLTQAADELSDRGRQPSGRVRVAGPADLFNHLDAMPWVAEFLAIYPDVRLEFLLSDVRADMVGEAIDVAIRSGKTLEPTLIARQLCVSRRTLVASPGYLAKRGTPGALEDLVEHNCISALGPAPRTLWRLDGPGGMAEVYVTGPFRANTAAAQLEAARAHLGIALLPLTLTAKHIRSGELTEVLPEYGGESIGIYFVYPSRRQLPRAVSVFLEFAMKSMTAQVPGWMATLDLHHHASA</sequence>
<feature type="domain" description="HTH lysR-type" evidence="5">
    <location>
        <begin position="2"/>
        <end position="59"/>
    </location>
</feature>
<evidence type="ECO:0000313" key="6">
    <source>
        <dbReference type="EMBL" id="TDG25958.1"/>
    </source>
</evidence>
<dbReference type="GO" id="GO:0043565">
    <property type="term" value="F:sequence-specific DNA binding"/>
    <property type="evidence" value="ECO:0007669"/>
    <property type="project" value="TreeGrafter"/>
</dbReference>
<gene>
    <name evidence="6" type="ORF">EYW47_00915</name>
</gene>